<dbReference type="InterPro" id="IPR012932">
    <property type="entry name" value="VKOR"/>
</dbReference>
<dbReference type="GO" id="GO:0005789">
    <property type="term" value="C:endoplasmic reticulum membrane"/>
    <property type="evidence" value="ECO:0007669"/>
    <property type="project" value="UniProtKB-SubCell"/>
</dbReference>
<keyword evidence="5" id="KW-0874">Quinone</keyword>
<feature type="domain" description="Vitamin K epoxide reductase" evidence="12">
    <location>
        <begin position="1"/>
        <end position="139"/>
    </location>
</feature>
<protein>
    <recommendedName>
        <fullName evidence="3">vitamin-K-epoxide reductase (warfarin-sensitive)</fullName>
        <ecNumber evidence="3">1.17.4.4</ecNumber>
    </recommendedName>
</protein>
<dbReference type="GO" id="GO:0048038">
    <property type="term" value="F:quinone binding"/>
    <property type="evidence" value="ECO:0007669"/>
    <property type="project" value="UniProtKB-KW"/>
</dbReference>
<dbReference type="SMART" id="SM00756">
    <property type="entry name" value="VKc"/>
    <property type="match status" value="1"/>
</dbReference>
<evidence type="ECO:0000256" key="10">
    <source>
        <dbReference type="ARBA" id="ARBA00023157"/>
    </source>
</evidence>
<proteinExistence type="evidence at transcript level"/>
<dbReference type="PANTHER" id="PTHR14519:SF8">
    <property type="entry name" value="VITAMIN K EPOXIDE REDUCTASE COMPLEX SUBUNIT 1"/>
    <property type="match status" value="1"/>
</dbReference>
<feature type="non-terminal residue" evidence="13">
    <location>
        <position position="1"/>
    </location>
</feature>
<evidence type="ECO:0000313" key="13">
    <source>
        <dbReference type="EMBL" id="JAC85622.1"/>
    </source>
</evidence>
<evidence type="ECO:0000256" key="9">
    <source>
        <dbReference type="ARBA" id="ARBA00023136"/>
    </source>
</evidence>
<dbReference type="AlphaFoldDB" id="A0A069DPR8"/>
<dbReference type="PANTHER" id="PTHR14519">
    <property type="entry name" value="VITAMIN K EPOXIDE REDUCTASE COMPLEX, SUBUNIT 1"/>
    <property type="match status" value="1"/>
</dbReference>
<evidence type="ECO:0000256" key="4">
    <source>
        <dbReference type="ARBA" id="ARBA00022692"/>
    </source>
</evidence>
<evidence type="ECO:0000256" key="1">
    <source>
        <dbReference type="ARBA" id="ARBA00004477"/>
    </source>
</evidence>
<dbReference type="InterPro" id="IPR042406">
    <property type="entry name" value="VKORC1/VKORC1L1"/>
</dbReference>
<dbReference type="GO" id="GO:0042373">
    <property type="term" value="P:vitamin K metabolic process"/>
    <property type="evidence" value="ECO:0007669"/>
    <property type="project" value="InterPro"/>
</dbReference>
<keyword evidence="6" id="KW-0256">Endoplasmic reticulum</keyword>
<evidence type="ECO:0000256" key="6">
    <source>
        <dbReference type="ARBA" id="ARBA00022824"/>
    </source>
</evidence>
<dbReference type="EC" id="1.17.4.4" evidence="3"/>
<keyword evidence="7" id="KW-1133">Transmembrane helix</keyword>
<dbReference type="GO" id="GO:0047057">
    <property type="term" value="F:vitamin-K-epoxide reductase (warfarin-sensitive) activity"/>
    <property type="evidence" value="ECO:0007669"/>
    <property type="project" value="UniProtKB-EC"/>
</dbReference>
<sequence>LCAIGLILSYYSYMVELKAEEDENYVAMCDISEHISCTKAFSSEYGRGFGIIGRIFGEDSLLNVPNSYFGIIFYSLYLYLSCSNIPSINRVLFYCTLCSNMMSLYLAYILYFILHDFCIVCVSMYVVNATLTYFTYSKLKLVKPGTDVVDADESTRTVSDHFKIS</sequence>
<evidence type="ECO:0000259" key="12">
    <source>
        <dbReference type="SMART" id="SM00756"/>
    </source>
</evidence>
<evidence type="ECO:0000256" key="2">
    <source>
        <dbReference type="ARBA" id="ARBA00006214"/>
    </source>
</evidence>
<keyword evidence="10" id="KW-1015">Disulfide bond</keyword>
<dbReference type="EMBL" id="GBGD01003267">
    <property type="protein sequence ID" value="JAC85622.1"/>
    <property type="molecule type" value="mRNA"/>
</dbReference>
<dbReference type="CDD" id="cd12917">
    <property type="entry name" value="VKOR_euk"/>
    <property type="match status" value="1"/>
</dbReference>
<keyword evidence="4" id="KW-0812">Transmembrane</keyword>
<evidence type="ECO:0000256" key="5">
    <source>
        <dbReference type="ARBA" id="ARBA00022719"/>
    </source>
</evidence>
<name>A0A069DPR8_9HEMI</name>
<evidence type="ECO:0000256" key="3">
    <source>
        <dbReference type="ARBA" id="ARBA00012278"/>
    </source>
</evidence>
<comment type="subcellular location">
    <subcellularLocation>
        <location evidence="1">Endoplasmic reticulum membrane</location>
        <topology evidence="1">Multi-pass membrane protein</topology>
    </subcellularLocation>
</comment>
<organism evidence="13">
    <name type="scientific">Panstrongylus megistus</name>
    <dbReference type="NCBI Taxonomy" id="65343"/>
    <lineage>
        <taxon>Eukaryota</taxon>
        <taxon>Metazoa</taxon>
        <taxon>Ecdysozoa</taxon>
        <taxon>Arthropoda</taxon>
        <taxon>Hexapoda</taxon>
        <taxon>Insecta</taxon>
        <taxon>Pterygota</taxon>
        <taxon>Neoptera</taxon>
        <taxon>Paraneoptera</taxon>
        <taxon>Hemiptera</taxon>
        <taxon>Heteroptera</taxon>
        <taxon>Panheteroptera</taxon>
        <taxon>Cimicomorpha</taxon>
        <taxon>Reduviidae</taxon>
        <taxon>Triatominae</taxon>
        <taxon>Panstrongylus</taxon>
    </lineage>
</organism>
<comment type="similarity">
    <text evidence="2">Belongs to the VKOR family.</text>
</comment>
<reference evidence="13" key="1">
    <citation type="journal article" date="2015" name="J. Med. Entomol.">
        <title>A Deep Insight Into the Sialotranscriptome of the Chagas Disease Vector, Panstrongylus megistus (Hemiptera: Heteroptera).</title>
        <authorList>
            <person name="Ribeiro J.M."/>
            <person name="Schwarz A."/>
            <person name="Francischetti I.M."/>
        </authorList>
    </citation>
    <scope>NUCLEOTIDE SEQUENCE</scope>
    <source>
        <tissue evidence="13">Salivary glands</tissue>
    </source>
</reference>
<evidence type="ECO:0000256" key="11">
    <source>
        <dbReference type="ARBA" id="ARBA00023284"/>
    </source>
</evidence>
<dbReference type="Gene3D" id="1.20.1440.130">
    <property type="entry name" value="VKOR domain"/>
    <property type="match status" value="1"/>
</dbReference>
<accession>A0A069DPR8</accession>
<dbReference type="InterPro" id="IPR038354">
    <property type="entry name" value="VKOR_sf"/>
</dbReference>
<keyword evidence="8" id="KW-0560">Oxidoreductase</keyword>
<keyword evidence="9" id="KW-0472">Membrane</keyword>
<evidence type="ECO:0000256" key="8">
    <source>
        <dbReference type="ARBA" id="ARBA00023002"/>
    </source>
</evidence>
<dbReference type="Pfam" id="PF07884">
    <property type="entry name" value="VKOR"/>
    <property type="match status" value="1"/>
</dbReference>
<evidence type="ECO:0000256" key="7">
    <source>
        <dbReference type="ARBA" id="ARBA00022989"/>
    </source>
</evidence>
<keyword evidence="11" id="KW-0676">Redox-active center</keyword>